<keyword evidence="1" id="KW-1133">Transmembrane helix</keyword>
<reference evidence="3 4" key="1">
    <citation type="submission" date="2018-11" db="EMBL/GenBank/DDBJ databases">
        <title>Sequencing the genomes of 1000 actinobacteria strains.</title>
        <authorList>
            <person name="Klenk H.-P."/>
        </authorList>
    </citation>
    <scope>NUCLEOTIDE SEQUENCE [LARGE SCALE GENOMIC DNA]</scope>
    <source>
        <strain evidence="3 4">DSM 44231</strain>
    </source>
</reference>
<dbReference type="RefSeq" id="WP_123742925.1">
    <property type="nucleotide sequence ID" value="NZ_RJKM01000001.1"/>
</dbReference>
<feature type="domain" description="YcxB-like C-terminal" evidence="2">
    <location>
        <begin position="93"/>
        <end position="151"/>
    </location>
</feature>
<accession>A0A3N1H3I9</accession>
<proteinExistence type="predicted"/>
<keyword evidence="1" id="KW-0472">Membrane</keyword>
<dbReference type="EMBL" id="RJKM01000001">
    <property type="protein sequence ID" value="ROP37065.1"/>
    <property type="molecule type" value="Genomic_DNA"/>
</dbReference>
<gene>
    <name evidence="3" type="ORF">EDD40_2351</name>
</gene>
<organism evidence="3 4">
    <name type="scientific">Saccharothrix texasensis</name>
    <dbReference type="NCBI Taxonomy" id="103734"/>
    <lineage>
        <taxon>Bacteria</taxon>
        <taxon>Bacillati</taxon>
        <taxon>Actinomycetota</taxon>
        <taxon>Actinomycetes</taxon>
        <taxon>Pseudonocardiales</taxon>
        <taxon>Pseudonocardiaceae</taxon>
        <taxon>Saccharothrix</taxon>
    </lineage>
</organism>
<evidence type="ECO:0000313" key="4">
    <source>
        <dbReference type="Proteomes" id="UP000268727"/>
    </source>
</evidence>
<comment type="caution">
    <text evidence="3">The sequence shown here is derived from an EMBL/GenBank/DDBJ whole genome shotgun (WGS) entry which is preliminary data.</text>
</comment>
<evidence type="ECO:0000256" key="1">
    <source>
        <dbReference type="SAM" id="Phobius"/>
    </source>
</evidence>
<name>A0A3N1H3I9_9PSEU</name>
<evidence type="ECO:0000313" key="3">
    <source>
        <dbReference type="EMBL" id="ROP37065.1"/>
    </source>
</evidence>
<keyword evidence="1" id="KW-0812">Transmembrane</keyword>
<dbReference type="InterPro" id="IPR025588">
    <property type="entry name" value="YcxB-like_C"/>
</dbReference>
<protein>
    <submittedName>
        <fullName evidence="3">YcxB-like protein</fullName>
    </submittedName>
</protein>
<dbReference type="AlphaFoldDB" id="A0A3N1H3I9"/>
<dbReference type="Pfam" id="PF14317">
    <property type="entry name" value="YcxB"/>
    <property type="match status" value="1"/>
</dbReference>
<dbReference type="OrthoDB" id="3683583at2"/>
<keyword evidence="4" id="KW-1185">Reference proteome</keyword>
<evidence type="ECO:0000259" key="2">
    <source>
        <dbReference type="Pfam" id="PF14317"/>
    </source>
</evidence>
<feature type="transmembrane region" description="Helical" evidence="1">
    <location>
        <begin position="29"/>
        <end position="48"/>
    </location>
</feature>
<sequence length="157" mass="17807">MRIILQVPYDEQRLRRTIKFVLRPSVKKLRLAGAVMAPLGVLLLLLGVGRLVPLLLIGLGLLYAFALEPFMVRQSLRAQNPVVRQGYQLTVDDVGFTMEAEAYAQRMAWSTVQRVEEQPDAWFLVISKVQALAVHKHLMTEEQRAEFAALLAQRVRA</sequence>
<dbReference type="Proteomes" id="UP000268727">
    <property type="component" value="Unassembled WGS sequence"/>
</dbReference>